<name>K1R6I5_9ZZZZ</name>
<protein>
    <submittedName>
        <fullName evidence="1">Regulatory protein MerR</fullName>
    </submittedName>
</protein>
<accession>K1R6I5</accession>
<proteinExistence type="predicted"/>
<sequence length="112" mass="12327">EVLLLLSKIKQTEVQIMTRKTKQELIAQVVALLDALIEVEDNAPTIMVSAKEQPVEMLTIKECTEAVRGLSEHTVRQLIVQDKLPHIRTGQGNRGKILVSKAALLEYLGGAA</sequence>
<organism evidence="1">
    <name type="scientific">human gut metagenome</name>
    <dbReference type="NCBI Taxonomy" id="408170"/>
    <lineage>
        <taxon>unclassified sequences</taxon>
        <taxon>metagenomes</taxon>
        <taxon>organismal metagenomes</taxon>
    </lineage>
</organism>
<feature type="non-terminal residue" evidence="1">
    <location>
        <position position="1"/>
    </location>
</feature>
<evidence type="ECO:0000313" key="1">
    <source>
        <dbReference type="EMBL" id="EKC44567.1"/>
    </source>
</evidence>
<gene>
    <name evidence="1" type="ORF">OBE_17407</name>
</gene>
<dbReference type="EMBL" id="AJWZ01011623">
    <property type="protein sequence ID" value="EKC44567.1"/>
    <property type="molecule type" value="Genomic_DNA"/>
</dbReference>
<comment type="caution">
    <text evidence="1">The sequence shown here is derived from an EMBL/GenBank/DDBJ whole genome shotgun (WGS) entry which is preliminary data.</text>
</comment>
<reference evidence="1" key="1">
    <citation type="journal article" date="2013" name="Environ. Microbiol.">
        <title>Microbiota from the distal guts of lean and obese adolescents exhibit partial functional redundancy besides clear differences in community structure.</title>
        <authorList>
            <person name="Ferrer M."/>
            <person name="Ruiz A."/>
            <person name="Lanza F."/>
            <person name="Haange S.B."/>
            <person name="Oberbach A."/>
            <person name="Till H."/>
            <person name="Bargiela R."/>
            <person name="Campoy C."/>
            <person name="Segura M.T."/>
            <person name="Richter M."/>
            <person name="von Bergen M."/>
            <person name="Seifert J."/>
            <person name="Suarez A."/>
        </authorList>
    </citation>
    <scope>NUCLEOTIDE SEQUENCE</scope>
</reference>
<dbReference type="AlphaFoldDB" id="K1R6I5"/>